<dbReference type="NCBIfam" id="TIGR02604">
    <property type="entry name" value="Piru_Ver_Nterm"/>
    <property type="match status" value="1"/>
</dbReference>
<dbReference type="Gene3D" id="1.10.760.10">
    <property type="entry name" value="Cytochrome c-like domain"/>
    <property type="match status" value="1"/>
</dbReference>
<dbReference type="KEGG" id="tim:GMBLW1_01310"/>
<sequence>MRQSVMGFRLLVGGFFTAAILLGFGQRAVDSAEPKPVAAAETDSKPPLLRNSDPLSPAEEQKTFRLAPGLTIELVAAEPDVVDPVAMTFDEQGQIYVAEMRGYPNGGVATGNETGGRIRRLTDRDGDGKFETAVTFLEGLRFPTSVMVYRKGLLIANAPEILYAEDTTGDGKADVVKVLYTGFALNNIQQLINSFQWGMDNWVHINAGFAGGTIRSPEKPDMPPVTLSGRGARFKPDQPGSLEPTSGGGQYGLTCDPYSRWFTATNSQHLRQIILPDEYLRKNPYLSVPTTTWDIPEHGASCKVFRISPFEKWRVERTTRRAGGPDAKRFVSTELVPGGYVTSGCSPLVYNADQFPETYRGTVLICDPANNLITRDTLRPNGAAYIASRADANAEFLASTDNWFRPTWLTLAPDGSVFVLDFYREVIETPLSLPEDIKQRLILHSRERGRIWRIRSQSAPSTLTVNLANQSLEQWVANLDSPNYWWRIQSQRLLVQQADRKVIPALEAAAKSAKSGPGRVHALWTLQGLQALTAATLIPAFGDVEAGVREHALRLGESLLTGESAAEIRKAMLTAAKDADARVRFQAALSLGQIQSPEVANALATILRKDGDDRWTTTAILASAGNVAPELLQSLIADAEFVRSPNAAGVITRLSAMNGATQNEANLAKVLSSLTSVKTTGWEMPVLEGLGQGLQNTKRPLNTLWTNPPATLTKAVSQALPFFERAAERAGNAKLSVSDRIQSIRLLAFGPYPIAGKRLAEMLSPQQPSEIQLASLRALAVQESPEVASAILSAWPAMGPTLRREAGEVLFAKLDRMQALLTAIERKQILPAQLEAARIAQLRSHANGQIRARSEKLLAGLGQTDRAKVVDAYRDALTMASDPLRGKAVFAKNCSVCHRLENVGVQVGPDLVAAIRGKPKDYLLVAILDPSREVDPRYVNYQAVTENGRLLSGMLAAETTTSITLRRAEGQEDTILRSQLDEITATPKSLMPEELEKQFTKQELADLLAYLQSATGG</sequence>
<evidence type="ECO:0000256" key="4">
    <source>
        <dbReference type="PROSITE-ProRule" id="PRU00433"/>
    </source>
</evidence>
<dbReference type="SMART" id="SM00567">
    <property type="entry name" value="EZ_HEAT"/>
    <property type="match status" value="1"/>
</dbReference>
<dbReference type="SUPFAM" id="SSF46626">
    <property type="entry name" value="Cytochrome c"/>
    <property type="match status" value="1"/>
</dbReference>
<dbReference type="InterPro" id="IPR011989">
    <property type="entry name" value="ARM-like"/>
</dbReference>
<gene>
    <name evidence="7" type="ORF">GMBLW1_01310</name>
</gene>
<keyword evidence="1 4" id="KW-0349">Heme</keyword>
<dbReference type="InterPro" id="IPR013428">
    <property type="entry name" value="Membrane-bound_put_N"/>
</dbReference>
<dbReference type="InterPro" id="IPR036909">
    <property type="entry name" value="Cyt_c-like_dom_sf"/>
</dbReference>
<dbReference type="Gene3D" id="2.120.10.30">
    <property type="entry name" value="TolB, C-terminal domain"/>
    <property type="match status" value="1"/>
</dbReference>
<keyword evidence="8" id="KW-1185">Reference proteome</keyword>
<dbReference type="GO" id="GO:0046872">
    <property type="term" value="F:metal ion binding"/>
    <property type="evidence" value="ECO:0007669"/>
    <property type="project" value="UniProtKB-KW"/>
</dbReference>
<evidence type="ECO:0000256" key="1">
    <source>
        <dbReference type="ARBA" id="ARBA00022617"/>
    </source>
</evidence>
<dbReference type="PANTHER" id="PTHR33546">
    <property type="entry name" value="LARGE, MULTIFUNCTIONAL SECRETED PROTEIN-RELATED"/>
    <property type="match status" value="1"/>
</dbReference>
<proteinExistence type="predicted"/>
<organism evidence="7">
    <name type="scientific">Tuwongella immobilis</name>
    <dbReference type="NCBI Taxonomy" id="692036"/>
    <lineage>
        <taxon>Bacteria</taxon>
        <taxon>Pseudomonadati</taxon>
        <taxon>Planctomycetota</taxon>
        <taxon>Planctomycetia</taxon>
        <taxon>Gemmatales</taxon>
        <taxon>Gemmataceae</taxon>
        <taxon>Tuwongella</taxon>
    </lineage>
</organism>
<dbReference type="Proteomes" id="UP000464378">
    <property type="component" value="Chromosome"/>
</dbReference>
<dbReference type="InterPro" id="IPR009056">
    <property type="entry name" value="Cyt_c-like_dom"/>
</dbReference>
<accession>A0A6C2YRN2</accession>
<keyword evidence="3 4" id="KW-0408">Iron</keyword>
<feature type="region of interest" description="Disordered" evidence="5">
    <location>
        <begin position="35"/>
        <end position="59"/>
    </location>
</feature>
<dbReference type="RefSeq" id="WP_162658984.1">
    <property type="nucleotide sequence ID" value="NZ_LR593887.1"/>
</dbReference>
<dbReference type="InterPro" id="IPR055557">
    <property type="entry name" value="DUF7133"/>
</dbReference>
<evidence type="ECO:0000313" key="7">
    <source>
        <dbReference type="EMBL" id="VIP03829.1"/>
    </source>
</evidence>
<dbReference type="Gene3D" id="1.25.10.10">
    <property type="entry name" value="Leucine-rich Repeat Variant"/>
    <property type="match status" value="1"/>
</dbReference>
<dbReference type="Pfam" id="PF23500">
    <property type="entry name" value="DUF7133"/>
    <property type="match status" value="1"/>
</dbReference>
<evidence type="ECO:0000313" key="8">
    <source>
        <dbReference type="Proteomes" id="UP000464378"/>
    </source>
</evidence>
<dbReference type="InterPro" id="IPR016024">
    <property type="entry name" value="ARM-type_fold"/>
</dbReference>
<dbReference type="EMBL" id="LR593887">
    <property type="protein sequence ID" value="VTS05025.1"/>
    <property type="molecule type" value="Genomic_DNA"/>
</dbReference>
<name>A0A6C2YRN2_9BACT</name>
<dbReference type="InterPro" id="IPR004155">
    <property type="entry name" value="PBS_lyase_HEAT"/>
</dbReference>
<evidence type="ECO:0000256" key="2">
    <source>
        <dbReference type="ARBA" id="ARBA00022723"/>
    </source>
</evidence>
<dbReference type="SUPFAM" id="SSF63829">
    <property type="entry name" value="Calcium-dependent phosphotriesterase"/>
    <property type="match status" value="1"/>
</dbReference>
<feature type="domain" description="Cytochrome c" evidence="6">
    <location>
        <begin position="881"/>
        <end position="1015"/>
    </location>
</feature>
<protein>
    <recommendedName>
        <fullName evidence="6">Cytochrome c domain-containing protein</fullName>
    </recommendedName>
</protein>
<dbReference type="Pfam" id="PF00034">
    <property type="entry name" value="Cytochrom_C"/>
    <property type="match status" value="1"/>
</dbReference>
<evidence type="ECO:0000256" key="3">
    <source>
        <dbReference type="ARBA" id="ARBA00023004"/>
    </source>
</evidence>
<dbReference type="NCBIfam" id="TIGR02603">
    <property type="entry name" value="CxxCH_TIGR02603"/>
    <property type="match status" value="1"/>
</dbReference>
<dbReference type="Pfam" id="PF13646">
    <property type="entry name" value="HEAT_2"/>
    <property type="match status" value="1"/>
</dbReference>
<dbReference type="AlphaFoldDB" id="A0A6C2YRN2"/>
<dbReference type="InterPro" id="IPR013427">
    <property type="entry name" value="Haem-bd_dom_put"/>
</dbReference>
<keyword evidence="2 4" id="KW-0479">Metal-binding</keyword>
<dbReference type="PANTHER" id="PTHR33546:SF1">
    <property type="entry name" value="LARGE, MULTIFUNCTIONAL SECRETED PROTEIN"/>
    <property type="match status" value="1"/>
</dbReference>
<dbReference type="EMBL" id="LR586016">
    <property type="protein sequence ID" value="VIP03829.1"/>
    <property type="molecule type" value="Genomic_DNA"/>
</dbReference>
<dbReference type="GO" id="GO:0020037">
    <property type="term" value="F:heme binding"/>
    <property type="evidence" value="ECO:0007669"/>
    <property type="project" value="InterPro"/>
</dbReference>
<dbReference type="PROSITE" id="PS51007">
    <property type="entry name" value="CYTC"/>
    <property type="match status" value="1"/>
</dbReference>
<dbReference type="InterPro" id="IPR011042">
    <property type="entry name" value="6-blade_b-propeller_TolB-like"/>
</dbReference>
<dbReference type="InParanoid" id="A0A6C2YRN2"/>
<dbReference type="GO" id="GO:0009055">
    <property type="term" value="F:electron transfer activity"/>
    <property type="evidence" value="ECO:0007669"/>
    <property type="project" value="InterPro"/>
</dbReference>
<evidence type="ECO:0000256" key="5">
    <source>
        <dbReference type="SAM" id="MobiDB-lite"/>
    </source>
</evidence>
<dbReference type="SUPFAM" id="SSF48371">
    <property type="entry name" value="ARM repeat"/>
    <property type="match status" value="1"/>
</dbReference>
<evidence type="ECO:0000259" key="6">
    <source>
        <dbReference type="PROSITE" id="PS51007"/>
    </source>
</evidence>
<reference evidence="7" key="1">
    <citation type="submission" date="2019-04" db="EMBL/GenBank/DDBJ databases">
        <authorList>
            <consortium name="Science for Life Laboratories"/>
        </authorList>
    </citation>
    <scope>NUCLEOTIDE SEQUENCE</scope>
    <source>
        <strain evidence="7">MBLW1</strain>
    </source>
</reference>